<evidence type="ECO:0000313" key="2">
    <source>
        <dbReference type="Proteomes" id="UP001596222"/>
    </source>
</evidence>
<evidence type="ECO:0000313" key="1">
    <source>
        <dbReference type="EMBL" id="MFC5144697.1"/>
    </source>
</evidence>
<dbReference type="RefSeq" id="WP_382038709.1">
    <property type="nucleotide sequence ID" value="NZ_JBHSKJ010000004.1"/>
</dbReference>
<reference evidence="2" key="1">
    <citation type="journal article" date="2019" name="Int. J. Syst. Evol. Microbiol.">
        <title>The Global Catalogue of Microorganisms (GCM) 10K type strain sequencing project: providing services to taxonomists for standard genome sequencing and annotation.</title>
        <authorList>
            <consortium name="The Broad Institute Genomics Platform"/>
            <consortium name="The Broad Institute Genome Sequencing Center for Infectious Disease"/>
            <person name="Wu L."/>
            <person name="Ma J."/>
        </authorList>
    </citation>
    <scope>NUCLEOTIDE SEQUENCE [LARGE SCALE GENOMIC DNA]</scope>
    <source>
        <strain evidence="2">CGMCC 4.1641</strain>
    </source>
</reference>
<dbReference type="Proteomes" id="UP001596222">
    <property type="component" value="Unassembled WGS sequence"/>
</dbReference>
<accession>A0ABV9ZTN3</accession>
<proteinExistence type="predicted"/>
<dbReference type="EMBL" id="JBHSKJ010000004">
    <property type="protein sequence ID" value="MFC5144697.1"/>
    <property type="molecule type" value="Genomic_DNA"/>
</dbReference>
<sequence length="110" mass="12133">MANTPSEKNSTFELRDDAPAAEAVGPIYTRRGDYGGHHGRDKFWYYSNVITPQTRAFVSVSEGQGDNKFVGAASMSVENVAARNGVVEFRLFIDWPSNLGTVVDFLFVNP</sequence>
<protein>
    <submittedName>
        <fullName evidence="1">Uncharacterized protein</fullName>
    </submittedName>
</protein>
<organism evidence="1 2">
    <name type="scientific">Streptomyces aureoversilis</name>
    <dbReference type="NCBI Taxonomy" id="67277"/>
    <lineage>
        <taxon>Bacteria</taxon>
        <taxon>Bacillati</taxon>
        <taxon>Actinomycetota</taxon>
        <taxon>Actinomycetes</taxon>
        <taxon>Kitasatosporales</taxon>
        <taxon>Streptomycetaceae</taxon>
        <taxon>Streptomyces</taxon>
    </lineage>
</organism>
<comment type="caution">
    <text evidence="1">The sequence shown here is derived from an EMBL/GenBank/DDBJ whole genome shotgun (WGS) entry which is preliminary data.</text>
</comment>
<name>A0ABV9ZTN3_9ACTN</name>
<keyword evidence="2" id="KW-1185">Reference proteome</keyword>
<gene>
    <name evidence="1" type="ORF">ACFPP6_08415</name>
</gene>